<dbReference type="EMBL" id="JADWDJ010000016">
    <property type="protein sequence ID" value="KAG5268797.1"/>
    <property type="molecule type" value="Genomic_DNA"/>
</dbReference>
<dbReference type="Proteomes" id="UP000823561">
    <property type="component" value="Chromosome 16"/>
</dbReference>
<protein>
    <submittedName>
        <fullName evidence="1">Uncharacterized protein</fullName>
    </submittedName>
</protein>
<accession>A0AAV6G5N5</accession>
<keyword evidence="2" id="KW-1185">Reference proteome</keyword>
<sequence>MRLQMVAEDGIDQEQHSLGDGRLWQKITLTRGSIFSPPLIAEHTEGYLEQEQYLYICDCRTWKTVAEDPDLKEFLLHLRVQKASHRMSTRLWPSYWLKVALILGISVAP</sequence>
<name>A0AAV6G5N5_9TELE</name>
<evidence type="ECO:0000313" key="1">
    <source>
        <dbReference type="EMBL" id="KAG5268797.1"/>
    </source>
</evidence>
<proteinExistence type="predicted"/>
<dbReference type="AlphaFoldDB" id="A0AAV6G5N5"/>
<gene>
    <name evidence="1" type="ORF">AALO_G00216600</name>
</gene>
<comment type="caution">
    <text evidence="1">The sequence shown here is derived from an EMBL/GenBank/DDBJ whole genome shotgun (WGS) entry which is preliminary data.</text>
</comment>
<reference evidence="1" key="1">
    <citation type="submission" date="2020-10" db="EMBL/GenBank/DDBJ databases">
        <title>Chromosome-scale genome assembly of the Allis shad, Alosa alosa.</title>
        <authorList>
            <person name="Margot Z."/>
            <person name="Christophe K."/>
            <person name="Cabau C."/>
            <person name="Louis A."/>
            <person name="Berthelot C."/>
            <person name="Parey E."/>
            <person name="Roest Crollius H."/>
            <person name="Montfort J."/>
            <person name="Robinson-Rechavi M."/>
            <person name="Bucao C."/>
            <person name="Bouchez O."/>
            <person name="Gislard M."/>
            <person name="Lluch J."/>
            <person name="Milhes M."/>
            <person name="Lampietro C."/>
            <person name="Lopez Roques C."/>
            <person name="Donnadieu C."/>
            <person name="Braasch I."/>
            <person name="Desvignes T."/>
            <person name="Postlethwait J."/>
            <person name="Bobe J."/>
            <person name="Guiguen Y."/>
        </authorList>
    </citation>
    <scope>NUCLEOTIDE SEQUENCE</scope>
    <source>
        <strain evidence="1">M-15738</strain>
        <tissue evidence="1">Blood</tissue>
    </source>
</reference>
<evidence type="ECO:0000313" key="2">
    <source>
        <dbReference type="Proteomes" id="UP000823561"/>
    </source>
</evidence>
<organism evidence="1 2">
    <name type="scientific">Alosa alosa</name>
    <name type="common">allis shad</name>
    <dbReference type="NCBI Taxonomy" id="278164"/>
    <lineage>
        <taxon>Eukaryota</taxon>
        <taxon>Metazoa</taxon>
        <taxon>Chordata</taxon>
        <taxon>Craniata</taxon>
        <taxon>Vertebrata</taxon>
        <taxon>Euteleostomi</taxon>
        <taxon>Actinopterygii</taxon>
        <taxon>Neopterygii</taxon>
        <taxon>Teleostei</taxon>
        <taxon>Clupei</taxon>
        <taxon>Clupeiformes</taxon>
        <taxon>Clupeoidei</taxon>
        <taxon>Clupeidae</taxon>
        <taxon>Alosa</taxon>
    </lineage>
</organism>